<evidence type="ECO:0000256" key="3">
    <source>
        <dbReference type="SAM" id="MobiDB-lite"/>
    </source>
</evidence>
<name>A0A6A6IZ11_9PLEO</name>
<dbReference type="AlphaFoldDB" id="A0A6A6IZ11"/>
<dbReference type="GO" id="GO:0005829">
    <property type="term" value="C:cytosol"/>
    <property type="evidence" value="ECO:0007669"/>
    <property type="project" value="TreeGrafter"/>
</dbReference>
<reference evidence="4" key="1">
    <citation type="journal article" date="2020" name="Stud. Mycol.">
        <title>101 Dothideomycetes genomes: a test case for predicting lifestyles and emergence of pathogens.</title>
        <authorList>
            <person name="Haridas S."/>
            <person name="Albert R."/>
            <person name="Binder M."/>
            <person name="Bloem J."/>
            <person name="Labutti K."/>
            <person name="Salamov A."/>
            <person name="Andreopoulos B."/>
            <person name="Baker S."/>
            <person name="Barry K."/>
            <person name="Bills G."/>
            <person name="Bluhm B."/>
            <person name="Cannon C."/>
            <person name="Castanera R."/>
            <person name="Culley D."/>
            <person name="Daum C."/>
            <person name="Ezra D."/>
            <person name="Gonzalez J."/>
            <person name="Henrissat B."/>
            <person name="Kuo A."/>
            <person name="Liang C."/>
            <person name="Lipzen A."/>
            <person name="Lutzoni F."/>
            <person name="Magnuson J."/>
            <person name="Mondo S."/>
            <person name="Nolan M."/>
            <person name="Ohm R."/>
            <person name="Pangilinan J."/>
            <person name="Park H.-J."/>
            <person name="Ramirez L."/>
            <person name="Alfaro M."/>
            <person name="Sun H."/>
            <person name="Tritt A."/>
            <person name="Yoshinaga Y."/>
            <person name="Zwiers L.-H."/>
            <person name="Turgeon B."/>
            <person name="Goodwin S."/>
            <person name="Spatafora J."/>
            <person name="Crous P."/>
            <person name="Grigoriev I."/>
        </authorList>
    </citation>
    <scope>NUCLEOTIDE SEQUENCE</scope>
    <source>
        <strain evidence="4">CBS 122368</strain>
    </source>
</reference>
<gene>
    <name evidence="4" type="ORF">BU26DRAFT_498358</name>
</gene>
<dbReference type="PANTHER" id="PTHR10130:SF4">
    <property type="entry name" value="MICROBODY (PEROXISOME) BIOGENESIS PROTEIN PEROXIN 20 (EUROFUNG)"/>
    <property type="match status" value="1"/>
</dbReference>
<keyword evidence="5" id="KW-1185">Reference proteome</keyword>
<dbReference type="Proteomes" id="UP000800094">
    <property type="component" value="Unassembled WGS sequence"/>
</dbReference>
<feature type="region of interest" description="Disordered" evidence="3">
    <location>
        <begin position="16"/>
        <end position="124"/>
    </location>
</feature>
<dbReference type="GeneID" id="54579664"/>
<keyword evidence="2" id="KW-0802">TPR repeat</keyword>
<evidence type="ECO:0000256" key="2">
    <source>
        <dbReference type="ARBA" id="ARBA00022803"/>
    </source>
</evidence>
<dbReference type="GO" id="GO:0005052">
    <property type="term" value="F:peroxisome matrix targeting signal-1 binding"/>
    <property type="evidence" value="ECO:0007669"/>
    <property type="project" value="TreeGrafter"/>
</dbReference>
<protein>
    <submittedName>
        <fullName evidence="4">Uncharacterized protein</fullName>
    </submittedName>
</protein>
<dbReference type="GO" id="GO:0005778">
    <property type="term" value="C:peroxisomal membrane"/>
    <property type="evidence" value="ECO:0007669"/>
    <property type="project" value="TreeGrafter"/>
</dbReference>
<evidence type="ECO:0000256" key="1">
    <source>
        <dbReference type="ARBA" id="ARBA00022737"/>
    </source>
</evidence>
<dbReference type="InterPro" id="IPR024111">
    <property type="entry name" value="PEX5/PEX5L"/>
</dbReference>
<keyword evidence="1" id="KW-0677">Repeat</keyword>
<feature type="region of interest" description="Disordered" evidence="3">
    <location>
        <begin position="373"/>
        <end position="397"/>
    </location>
</feature>
<evidence type="ECO:0000313" key="4">
    <source>
        <dbReference type="EMBL" id="KAF2255538.1"/>
    </source>
</evidence>
<dbReference type="EMBL" id="ML987189">
    <property type="protein sequence ID" value="KAF2255538.1"/>
    <property type="molecule type" value="Genomic_DNA"/>
</dbReference>
<accession>A0A6A6IZ11</accession>
<dbReference type="Gene3D" id="6.10.280.230">
    <property type="match status" value="1"/>
</dbReference>
<dbReference type="OrthoDB" id="5407351at2759"/>
<dbReference type="PANTHER" id="PTHR10130">
    <property type="entry name" value="PEROXISOMAL TARGETING SIGNAL 1 RECEPTOR PEX5"/>
    <property type="match status" value="1"/>
</dbReference>
<sequence>MADALCGPSNALQNFQKHTAVDRTLQQDRLTRRHSPSQGFRSSPGPTAGALDPEFEAFQAGHVGPPQSDFHHLPPHLARPPPPPQFAQAPQGPDWASDFQRLHISPTHTPPIPQHGAPVATAASAWHQDFARQQAPAMQTPTYQQNTFGGMSGYGISGYAGSTFQRPDFGVMNGNPASEVAQGKQRALEAVPQFDEAAFEQAFAQAHQDMLEETAGQQGKLEVERGMGDDMERLRRAQQEMQARAQTEQAAEMDGPELLRIREQRPAVYAALKIRSAIDLGQSVDTSPFFTFLENMEPTGKLVEDASEAKWVVDALQRIVDRGAPQEIKTRAERLITEINERLMSTYPLLASGVPISRKNIWEELEAAGYTRSPASELLEQQPEQKRDESQLKNDDDEMAETAGRLLERVADNTSEKFQNSQFLELMRRLRDREVRVEGDKMVEVSASSLLQQASASAIPEVDPHILDHAATDFGMPVFSEEGDQEYDLSRHSTSEPVTDEISDQFSYYNVRASYHR</sequence>
<evidence type="ECO:0000313" key="5">
    <source>
        <dbReference type="Proteomes" id="UP000800094"/>
    </source>
</evidence>
<dbReference type="GO" id="GO:0016560">
    <property type="term" value="P:protein import into peroxisome matrix, docking"/>
    <property type="evidence" value="ECO:0007669"/>
    <property type="project" value="TreeGrafter"/>
</dbReference>
<feature type="compositionally biased region" description="Basic and acidic residues" evidence="3">
    <location>
        <begin position="383"/>
        <end position="394"/>
    </location>
</feature>
<feature type="compositionally biased region" description="Basic and acidic residues" evidence="3">
    <location>
        <begin position="19"/>
        <end position="30"/>
    </location>
</feature>
<feature type="compositionally biased region" description="Polar residues" evidence="3">
    <location>
        <begin position="36"/>
        <end position="45"/>
    </location>
</feature>
<proteinExistence type="predicted"/>
<organism evidence="4 5">
    <name type="scientific">Trematosphaeria pertusa</name>
    <dbReference type="NCBI Taxonomy" id="390896"/>
    <lineage>
        <taxon>Eukaryota</taxon>
        <taxon>Fungi</taxon>
        <taxon>Dikarya</taxon>
        <taxon>Ascomycota</taxon>
        <taxon>Pezizomycotina</taxon>
        <taxon>Dothideomycetes</taxon>
        <taxon>Pleosporomycetidae</taxon>
        <taxon>Pleosporales</taxon>
        <taxon>Massarineae</taxon>
        <taxon>Trematosphaeriaceae</taxon>
        <taxon>Trematosphaeria</taxon>
    </lineage>
</organism>
<dbReference type="RefSeq" id="XP_033690542.1">
    <property type="nucleotide sequence ID" value="XM_033826334.1"/>
</dbReference>